<gene>
    <name evidence="6" type="ORF">SAMN04488597_12816</name>
</gene>
<feature type="domain" description="Csm4 C-terminal" evidence="5">
    <location>
        <begin position="262"/>
        <end position="347"/>
    </location>
</feature>
<evidence type="ECO:0000256" key="2">
    <source>
        <dbReference type="ARBA" id="ARBA00016109"/>
    </source>
</evidence>
<keyword evidence="3" id="KW-0694">RNA-binding</keyword>
<dbReference type="OrthoDB" id="9792564at2"/>
<dbReference type="NCBIfam" id="TIGR01903">
    <property type="entry name" value="cas5_csm4"/>
    <property type="match status" value="1"/>
</dbReference>
<evidence type="ECO:0000313" key="6">
    <source>
        <dbReference type="EMBL" id="SDD13178.1"/>
    </source>
</evidence>
<evidence type="ECO:0000313" key="7">
    <source>
        <dbReference type="Proteomes" id="UP000324896"/>
    </source>
</evidence>
<reference evidence="6 7" key="1">
    <citation type="submission" date="2016-10" db="EMBL/GenBank/DDBJ databases">
        <authorList>
            <person name="Varghese N."/>
            <person name="Submissions S."/>
        </authorList>
    </citation>
    <scope>NUCLEOTIDE SEQUENCE [LARGE SCALE GENOMIC DNA]</scope>
    <source>
        <strain evidence="6 7">WG10</strain>
    </source>
</reference>
<evidence type="ECO:0000256" key="3">
    <source>
        <dbReference type="ARBA" id="ARBA00022884"/>
    </source>
</evidence>
<protein>
    <recommendedName>
        <fullName evidence="2">CRISPR system Cms protein Csm4</fullName>
    </recommendedName>
</protein>
<accession>A0A1G6S8F8</accession>
<dbReference type="GO" id="GO:0003723">
    <property type="term" value="F:RNA binding"/>
    <property type="evidence" value="ECO:0007669"/>
    <property type="project" value="UniProtKB-KW"/>
</dbReference>
<dbReference type="InterPro" id="IPR040932">
    <property type="entry name" value="Csm4_C"/>
</dbReference>
<dbReference type="RefSeq" id="WP_073160187.1">
    <property type="nucleotide sequence ID" value="NZ_FMYT01000028.1"/>
</dbReference>
<comment type="similarity">
    <text evidence="1">Belongs to the CRISPR-associated Csm4 family.</text>
</comment>
<dbReference type="InterPro" id="IPR005510">
    <property type="entry name" value="Csm4"/>
</dbReference>
<sequence>MEKVLKFYLDNKSKFHIGDNKDGLKEVFSSDQFYSAMINKLAILYPDRLEELIEKFNQNNKLSSMFYGLRFEEKDTEAAEEIFFISKPYAPLITKTEDIQIRKLLKKVKYISTAAISEILSSWNKENKDFNVRDLEFETISNKFLLLSKELADKNINSSKLKDLKFIKHNDRPRISIDRYTNKSEQFFYQKNIEFQYQKTDKFIIKPFIYSIISGKLDNEFIAAVRLLADEGIGGKRSSGLGIFKKFEIDNTDSLNLKLNQTGDYYLSLATLFPDKKETESILNYDLEKRSGYIYSNGGVPMRKKSIRVIKEGAIFEDKIDGRILNLAPEAYDEHPVYLFGKALAIPFGGDK</sequence>
<organism evidence="6 7">
    <name type="scientific">Halanaerobium congolense</name>
    <dbReference type="NCBI Taxonomy" id="54121"/>
    <lineage>
        <taxon>Bacteria</taxon>
        <taxon>Bacillati</taxon>
        <taxon>Bacillota</taxon>
        <taxon>Clostridia</taxon>
        <taxon>Halanaerobiales</taxon>
        <taxon>Halanaerobiaceae</taxon>
        <taxon>Halanaerobium</taxon>
    </lineage>
</organism>
<evidence type="ECO:0000256" key="1">
    <source>
        <dbReference type="ARBA" id="ARBA00005772"/>
    </source>
</evidence>
<keyword evidence="4" id="KW-0051">Antiviral defense</keyword>
<dbReference type="AlphaFoldDB" id="A0A1G6S8F8"/>
<proteinExistence type="inferred from homology"/>
<name>A0A1G6S8F8_9FIRM</name>
<dbReference type="GO" id="GO:0051607">
    <property type="term" value="P:defense response to virus"/>
    <property type="evidence" value="ECO:0007669"/>
    <property type="project" value="UniProtKB-KW"/>
</dbReference>
<dbReference type="Proteomes" id="UP000324896">
    <property type="component" value="Unassembled WGS sequence"/>
</dbReference>
<dbReference type="EMBL" id="FMYT01000028">
    <property type="protein sequence ID" value="SDD13178.1"/>
    <property type="molecule type" value="Genomic_DNA"/>
</dbReference>
<evidence type="ECO:0000256" key="4">
    <source>
        <dbReference type="ARBA" id="ARBA00023118"/>
    </source>
</evidence>
<dbReference type="Pfam" id="PF17953">
    <property type="entry name" value="Csm4_C"/>
    <property type="match status" value="1"/>
</dbReference>
<evidence type="ECO:0000259" key="5">
    <source>
        <dbReference type="Pfam" id="PF17953"/>
    </source>
</evidence>